<gene>
    <name evidence="2" type="ORF">THAOC_00126</name>
</gene>
<evidence type="ECO:0000313" key="3">
    <source>
        <dbReference type="Proteomes" id="UP000266841"/>
    </source>
</evidence>
<evidence type="ECO:0000256" key="1">
    <source>
        <dbReference type="SAM" id="MobiDB-lite"/>
    </source>
</evidence>
<reference evidence="2 3" key="1">
    <citation type="journal article" date="2012" name="Genome Biol.">
        <title>Genome and low-iron response of an oceanic diatom adapted to chronic iron limitation.</title>
        <authorList>
            <person name="Lommer M."/>
            <person name="Specht M."/>
            <person name="Roy A.S."/>
            <person name="Kraemer L."/>
            <person name="Andreson R."/>
            <person name="Gutowska M.A."/>
            <person name="Wolf J."/>
            <person name="Bergner S.V."/>
            <person name="Schilhabel M.B."/>
            <person name="Klostermeier U.C."/>
            <person name="Beiko R.G."/>
            <person name="Rosenstiel P."/>
            <person name="Hippler M."/>
            <person name="Laroche J."/>
        </authorList>
    </citation>
    <scope>NUCLEOTIDE SEQUENCE [LARGE SCALE GENOMIC DNA]</scope>
    <source>
        <strain evidence="2 3">CCMP1005</strain>
    </source>
</reference>
<sequence length="585" mass="62166">MSIPSNNTNYCGPIGGGWQLAVDYCSPLTACPSGTPAECGNGWTCYSGIECEVEENFDGDQYIAPSVDFQSETNSVPTTAEILYHESSTGRIDEPVTTYSGGEVPVAVTGSVQVHSEAATEFHSEHNASPPVTNGEDVDHGPTLPVINAPGVSFGSGGDSTAYEDTPVESTSASQSVNEESTSEGASRPGGDCYCGYKADVAVQVVRADHSTDHDCSHLRKCVNGSCPYGQMVFHGINCDKMNDHQVESTSQTPDLVDSAESNESEAPASVEKIEANISNNPSQVVGEPGQTSQVASSGQPSPISSGSIPSPNDTSTENSTPQVGSDQSSSVPIHSTDEESADASLEQTELNAETNLDLSTDAGGWLEAAELCIPCPDGDPTPCGGGRTCYSGVTCNKPKPKPVIMEGARLQIGYCGTSFYDSKENCAKRRPCTFDKDCDAFHPQCFASTCEELAQPSNLSPGSVSYDGQITILDAFCGAWYEETSSQCSNRPPCQTAQDCNQHGHQGCFSDISCTFEKDSDQFENYMAHREHVKSQHNSTGNVRPPPAEPAFYEIDFSPRSSSRRLTRWATTTAMSTLAIMMCL</sequence>
<feature type="region of interest" description="Disordered" evidence="1">
    <location>
        <begin position="123"/>
        <end position="190"/>
    </location>
</feature>
<evidence type="ECO:0000313" key="2">
    <source>
        <dbReference type="EMBL" id="EJK78002.1"/>
    </source>
</evidence>
<feature type="compositionally biased region" description="Polar residues" evidence="1">
    <location>
        <begin position="313"/>
        <end position="334"/>
    </location>
</feature>
<comment type="caution">
    <text evidence="2">The sequence shown here is derived from an EMBL/GenBank/DDBJ whole genome shotgun (WGS) entry which is preliminary data.</text>
</comment>
<dbReference type="AlphaFoldDB" id="K0TRL4"/>
<organism evidence="2 3">
    <name type="scientific">Thalassiosira oceanica</name>
    <name type="common">Marine diatom</name>
    <dbReference type="NCBI Taxonomy" id="159749"/>
    <lineage>
        <taxon>Eukaryota</taxon>
        <taxon>Sar</taxon>
        <taxon>Stramenopiles</taxon>
        <taxon>Ochrophyta</taxon>
        <taxon>Bacillariophyta</taxon>
        <taxon>Coscinodiscophyceae</taxon>
        <taxon>Thalassiosirophycidae</taxon>
        <taxon>Thalassiosirales</taxon>
        <taxon>Thalassiosiraceae</taxon>
        <taxon>Thalassiosira</taxon>
    </lineage>
</organism>
<feature type="compositionally biased region" description="Polar residues" evidence="1">
    <location>
        <begin position="277"/>
        <end position="296"/>
    </location>
</feature>
<keyword evidence="3" id="KW-1185">Reference proteome</keyword>
<feature type="compositionally biased region" description="Low complexity" evidence="1">
    <location>
        <begin position="297"/>
        <end position="312"/>
    </location>
</feature>
<dbReference type="Proteomes" id="UP000266841">
    <property type="component" value="Unassembled WGS sequence"/>
</dbReference>
<feature type="region of interest" description="Disordered" evidence="1">
    <location>
        <begin position="246"/>
        <end position="348"/>
    </location>
</feature>
<accession>K0TRL4</accession>
<dbReference type="EMBL" id="AGNL01000127">
    <property type="protein sequence ID" value="EJK78002.1"/>
    <property type="molecule type" value="Genomic_DNA"/>
</dbReference>
<feature type="compositionally biased region" description="Polar residues" evidence="1">
    <location>
        <begin position="168"/>
        <end position="185"/>
    </location>
</feature>
<feature type="compositionally biased region" description="Low complexity" evidence="1">
    <location>
        <begin position="259"/>
        <end position="271"/>
    </location>
</feature>
<proteinExistence type="predicted"/>
<protein>
    <submittedName>
        <fullName evidence="2">Uncharacterized protein</fullName>
    </submittedName>
</protein>
<name>K0TRL4_THAOC</name>